<feature type="transmembrane region" description="Helical" evidence="8">
    <location>
        <begin position="316"/>
        <end position="335"/>
    </location>
</feature>
<feature type="transmembrane region" description="Helical" evidence="8">
    <location>
        <begin position="347"/>
        <end position="370"/>
    </location>
</feature>
<reference evidence="11 13" key="1">
    <citation type="submission" date="2015-10" db="EMBL/GenBank/DDBJ databases">
        <title>The cercosporin biosynthetic gene cluster was horizontally transferred to several fungal lineages and shown to be expanded in Cercospora beticola based on microsynteny with recipient genomes.</title>
        <authorList>
            <person name="De Jonge R."/>
            <person name="Ebert M.K."/>
            <person name="Suttle J.C."/>
            <person name="Jurick Ii W.M."/>
            <person name="Secor G.A."/>
            <person name="Thomma B.P."/>
            <person name="Van De Peer Y."/>
            <person name="Bolton M.D."/>
        </authorList>
    </citation>
    <scope>NUCLEOTIDE SEQUENCE [LARGE SCALE GENOMIC DNA]</scope>
    <source>
        <strain evidence="11 13">09-40</strain>
    </source>
</reference>
<protein>
    <recommendedName>
        <fullName evidence="8">Ammonium transporter</fullName>
    </recommendedName>
</protein>
<feature type="compositionally biased region" description="Low complexity" evidence="9">
    <location>
        <begin position="462"/>
        <end position="476"/>
    </location>
</feature>
<comment type="subcellular location">
    <subcellularLocation>
        <location evidence="8">Cell membrane</location>
        <topology evidence="8">Multi-pass membrane protein</topology>
    </subcellularLocation>
    <subcellularLocation>
        <location evidence="1">Membrane</location>
        <topology evidence="1">Multi-pass membrane protein</topology>
    </subcellularLocation>
</comment>
<evidence type="ECO:0000256" key="9">
    <source>
        <dbReference type="SAM" id="MobiDB-lite"/>
    </source>
</evidence>
<keyword evidence="6 8" id="KW-0472">Membrane</keyword>
<evidence type="ECO:0000256" key="8">
    <source>
        <dbReference type="RuleBase" id="RU362002"/>
    </source>
</evidence>
<feature type="region of interest" description="Disordered" evidence="9">
    <location>
        <begin position="449"/>
        <end position="487"/>
    </location>
</feature>
<comment type="caution">
    <text evidence="8">Lacks conserved residue(s) required for the propagation of feature annotation.</text>
</comment>
<feature type="transmembrane region" description="Helical" evidence="8">
    <location>
        <begin position="41"/>
        <end position="64"/>
    </location>
</feature>
<evidence type="ECO:0000313" key="14">
    <source>
        <dbReference type="Proteomes" id="UP001302367"/>
    </source>
</evidence>
<feature type="transmembrane region" description="Helical" evidence="8">
    <location>
        <begin position="131"/>
        <end position="149"/>
    </location>
</feature>
<dbReference type="EMBL" id="LKMD01000105">
    <property type="protein sequence ID" value="PIA92825.1"/>
    <property type="molecule type" value="Genomic_DNA"/>
</dbReference>
<keyword evidence="3 8" id="KW-0813">Transport</keyword>
<dbReference type="InterPro" id="IPR018047">
    <property type="entry name" value="Ammonium_transpt_CS"/>
</dbReference>
<dbReference type="OrthoDB" id="534912at2759"/>
<evidence type="ECO:0000256" key="2">
    <source>
        <dbReference type="ARBA" id="ARBA00005887"/>
    </source>
</evidence>
<evidence type="ECO:0000256" key="7">
    <source>
        <dbReference type="ARBA" id="ARBA00023177"/>
    </source>
</evidence>
<comment type="similarity">
    <text evidence="2 8">Belongs to the ammonia transporter channel (TC 1.A.11.2) family.</text>
</comment>
<feature type="transmembrane region" description="Helical" evidence="8">
    <location>
        <begin position="71"/>
        <end position="91"/>
    </location>
</feature>
<dbReference type="EMBL" id="CP134187">
    <property type="protein sequence ID" value="WPB01425.1"/>
    <property type="molecule type" value="Genomic_DNA"/>
</dbReference>
<evidence type="ECO:0000313" key="11">
    <source>
        <dbReference type="EMBL" id="PIA92825.1"/>
    </source>
</evidence>
<evidence type="ECO:0000256" key="6">
    <source>
        <dbReference type="ARBA" id="ARBA00023136"/>
    </source>
</evidence>
<feature type="transmembrane region" description="Helical" evidence="8">
    <location>
        <begin position="161"/>
        <end position="179"/>
    </location>
</feature>
<dbReference type="Proteomes" id="UP000230605">
    <property type="component" value="Chromosome 4"/>
</dbReference>
<keyword evidence="14" id="KW-1185">Reference proteome</keyword>
<accession>A0A2G5HJY3</accession>
<evidence type="ECO:0000256" key="4">
    <source>
        <dbReference type="ARBA" id="ARBA00022692"/>
    </source>
</evidence>
<feature type="domain" description="Ammonium transporter AmtB-like" evidence="10">
    <location>
        <begin position="41"/>
        <end position="441"/>
    </location>
</feature>
<dbReference type="GO" id="GO:0008519">
    <property type="term" value="F:ammonium channel activity"/>
    <property type="evidence" value="ECO:0007669"/>
    <property type="project" value="InterPro"/>
</dbReference>
<evidence type="ECO:0000313" key="13">
    <source>
        <dbReference type="Proteomes" id="UP000230605"/>
    </source>
</evidence>
<feature type="transmembrane region" description="Helical" evidence="8">
    <location>
        <begin position="233"/>
        <end position="254"/>
    </location>
</feature>
<evidence type="ECO:0000256" key="3">
    <source>
        <dbReference type="ARBA" id="ARBA00022448"/>
    </source>
</evidence>
<evidence type="ECO:0000256" key="1">
    <source>
        <dbReference type="ARBA" id="ARBA00004141"/>
    </source>
</evidence>
<dbReference type="Proteomes" id="UP001302367">
    <property type="component" value="Chromosome 4"/>
</dbReference>
<name>A0A2G5HJY3_CERBT</name>
<reference evidence="12 14" key="2">
    <citation type="submission" date="2023-09" db="EMBL/GenBank/DDBJ databases">
        <title>Complete-Gapless Cercospora beticola genome.</title>
        <authorList>
            <person name="Wyatt N.A."/>
            <person name="Spanner R.E."/>
            <person name="Bolton M.D."/>
        </authorList>
    </citation>
    <scope>NUCLEOTIDE SEQUENCE [LARGE SCALE GENOMIC DNA]</scope>
    <source>
        <strain evidence="12">Cb09-40</strain>
    </source>
</reference>
<dbReference type="NCBIfam" id="TIGR00836">
    <property type="entry name" value="amt"/>
    <property type="match status" value="1"/>
</dbReference>
<feature type="transmembrane region" description="Helical" evidence="8">
    <location>
        <begin position="390"/>
        <end position="415"/>
    </location>
</feature>
<dbReference type="InterPro" id="IPR001905">
    <property type="entry name" value="Ammonium_transpt"/>
</dbReference>
<feature type="compositionally biased region" description="Basic and acidic residues" evidence="9">
    <location>
        <begin position="477"/>
        <end position="487"/>
    </location>
</feature>
<dbReference type="Pfam" id="PF00909">
    <property type="entry name" value="Ammonium_transp"/>
    <property type="match status" value="1"/>
</dbReference>
<dbReference type="PANTHER" id="PTHR43029:SF15">
    <property type="entry name" value="AMMONIUM TRANSPORTER"/>
    <property type="match status" value="1"/>
</dbReference>
<dbReference type="Gene3D" id="1.10.3430.10">
    <property type="entry name" value="Ammonium transporter AmtB like domains"/>
    <property type="match status" value="1"/>
</dbReference>
<keyword evidence="5 8" id="KW-1133">Transmembrane helix</keyword>
<evidence type="ECO:0000313" key="12">
    <source>
        <dbReference type="EMBL" id="WPB01425.1"/>
    </source>
</evidence>
<evidence type="ECO:0000259" key="10">
    <source>
        <dbReference type="Pfam" id="PF00909"/>
    </source>
</evidence>
<sequence>MSSIDEIFPAPEFNESMPWGGNTREGFDVNAQYRGYEHDSVFIALCTFLVWIMVPGLAMFYAGLSRRKSALTMLFQAFIVFGVITLQWMLWGYSLAYAPDASPFIGTEYYMGMRFVQAAPTGTMPDILFCLYQLMFCAVTTTILTGAMFERGNIIASTIFAFAWATIVYAPIACWTWNANGWLLNLGSLDYAGGGPVHIASGCSALAYALVLGKRKSSIETGTFRTKPHNQTLVALGTFFIWFGWFGFNAGSALNATVRSYYAAFNTQAAASAGILGWVTVDMIRNKGRFSFSGACEGAIAGLVGITPAAGYVQVWPAALIGYLTAVVCSSLQNINEWIHIDEGMDVFKLHGIGGMVGSFLTGIFADIAIGDLSAGTGASGAWNGNGIQVAIQLADISSCAAYSFVITLLLVLPFKYAPKFLSLRLTEEQEALGADGYHFHDETIGEWMDGTETPRSVTGYPPSGAATPAPAGTRRSSSEAEKKVAV</sequence>
<feature type="transmembrane region" description="Helical" evidence="8">
    <location>
        <begin position="191"/>
        <end position="212"/>
    </location>
</feature>
<gene>
    <name evidence="11" type="ORF">CB0940_04206</name>
    <name evidence="12" type="ORF">RHO25_006051</name>
</gene>
<proteinExistence type="inferred from homology"/>
<dbReference type="AlphaFoldDB" id="A0A2G5HJY3"/>
<dbReference type="PROSITE" id="PS01219">
    <property type="entry name" value="AMMONIUM_TRANSP"/>
    <property type="match status" value="1"/>
</dbReference>
<dbReference type="InterPro" id="IPR029020">
    <property type="entry name" value="Ammonium/urea_transptr"/>
</dbReference>
<keyword evidence="7 8" id="KW-0924">Ammonia transport</keyword>
<evidence type="ECO:0000256" key="5">
    <source>
        <dbReference type="ARBA" id="ARBA00022989"/>
    </source>
</evidence>
<dbReference type="InterPro" id="IPR024041">
    <property type="entry name" value="NH4_transpt_AmtB-like_dom"/>
</dbReference>
<dbReference type="SUPFAM" id="SSF111352">
    <property type="entry name" value="Ammonium transporter"/>
    <property type="match status" value="1"/>
</dbReference>
<dbReference type="GO" id="GO:0005886">
    <property type="term" value="C:plasma membrane"/>
    <property type="evidence" value="ECO:0007669"/>
    <property type="project" value="UniProtKB-SubCell"/>
</dbReference>
<dbReference type="PANTHER" id="PTHR43029">
    <property type="entry name" value="AMMONIUM TRANSPORTER MEP2"/>
    <property type="match status" value="1"/>
</dbReference>
<organism evidence="11 13">
    <name type="scientific">Cercospora beticola</name>
    <name type="common">Sugarbeet leaf spot fungus</name>
    <dbReference type="NCBI Taxonomy" id="122368"/>
    <lineage>
        <taxon>Eukaryota</taxon>
        <taxon>Fungi</taxon>
        <taxon>Dikarya</taxon>
        <taxon>Ascomycota</taxon>
        <taxon>Pezizomycotina</taxon>
        <taxon>Dothideomycetes</taxon>
        <taxon>Dothideomycetidae</taxon>
        <taxon>Mycosphaerellales</taxon>
        <taxon>Mycosphaerellaceae</taxon>
        <taxon>Cercospora</taxon>
    </lineage>
</organism>
<keyword evidence="4 8" id="KW-0812">Transmembrane</keyword>